<proteinExistence type="predicted"/>
<accession>A0ACC0FXM7</accession>
<gene>
    <name evidence="1" type="ORF">LOK49_LG11G01981</name>
</gene>
<dbReference type="Proteomes" id="UP001060215">
    <property type="component" value="Chromosome 12"/>
</dbReference>
<name>A0ACC0FXM7_9ERIC</name>
<organism evidence="1 2">
    <name type="scientific">Camellia lanceoleosa</name>
    <dbReference type="NCBI Taxonomy" id="1840588"/>
    <lineage>
        <taxon>Eukaryota</taxon>
        <taxon>Viridiplantae</taxon>
        <taxon>Streptophyta</taxon>
        <taxon>Embryophyta</taxon>
        <taxon>Tracheophyta</taxon>
        <taxon>Spermatophyta</taxon>
        <taxon>Magnoliopsida</taxon>
        <taxon>eudicotyledons</taxon>
        <taxon>Gunneridae</taxon>
        <taxon>Pentapetalae</taxon>
        <taxon>asterids</taxon>
        <taxon>Ericales</taxon>
        <taxon>Theaceae</taxon>
        <taxon>Camellia</taxon>
    </lineage>
</organism>
<keyword evidence="2" id="KW-1185">Reference proteome</keyword>
<sequence length="174" mass="19828">MRVRKAIEEAHIPFTYVSANCFAGYFGGNLSQLGTLLPPKDKVGIYGNGEPNVIFLGEDDVATYTIKTIDDPRTLNKTVYLRPPENILTQMQLVEKWEKLLGCTLEKFTISAKDFLASMKEMDFAGQVGVGHFYHVFYEGCLSNFEIGEEGEEASELYHEVQYNRMEAYLKRYL</sequence>
<comment type="caution">
    <text evidence="1">The sequence shown here is derived from an EMBL/GenBank/DDBJ whole genome shotgun (WGS) entry which is preliminary data.</text>
</comment>
<reference evidence="1 2" key="1">
    <citation type="journal article" date="2022" name="Plant J.">
        <title>Chromosome-level genome of Camellia lanceoleosa provides a valuable resource for understanding genome evolution and self-incompatibility.</title>
        <authorList>
            <person name="Gong W."/>
            <person name="Xiao S."/>
            <person name="Wang L."/>
            <person name="Liao Z."/>
            <person name="Chang Y."/>
            <person name="Mo W."/>
            <person name="Hu G."/>
            <person name="Li W."/>
            <person name="Zhao G."/>
            <person name="Zhu H."/>
            <person name="Hu X."/>
            <person name="Ji K."/>
            <person name="Xiang X."/>
            <person name="Song Q."/>
            <person name="Yuan D."/>
            <person name="Jin S."/>
            <person name="Zhang L."/>
        </authorList>
    </citation>
    <scope>NUCLEOTIDE SEQUENCE [LARGE SCALE GENOMIC DNA]</scope>
    <source>
        <strain evidence="1">SQ_2022a</strain>
    </source>
</reference>
<evidence type="ECO:0000313" key="2">
    <source>
        <dbReference type="Proteomes" id="UP001060215"/>
    </source>
</evidence>
<protein>
    <submittedName>
        <fullName evidence="1">Uncharacterized protein</fullName>
    </submittedName>
</protein>
<evidence type="ECO:0000313" key="1">
    <source>
        <dbReference type="EMBL" id="KAI7993500.1"/>
    </source>
</evidence>
<dbReference type="EMBL" id="CM045769">
    <property type="protein sequence ID" value="KAI7993500.1"/>
    <property type="molecule type" value="Genomic_DNA"/>
</dbReference>